<dbReference type="InterPro" id="IPR001851">
    <property type="entry name" value="ABC_transp_permease"/>
</dbReference>
<keyword evidence="4 6" id="KW-1133">Transmembrane helix</keyword>
<accession>A0A9X1NL64</accession>
<proteinExistence type="predicted"/>
<sequence>MSYAPNALKVSRASERVRRPAGELFDLLFVPAILVLLVAYLAVSNDAFLSRINIITVLSQAAILAIVAFAMTIVINTGELDLSVGTASALISVVGAMVMANTGSVALGFAAALLLGLIVGLVNGFLVAFLQVPSFIATLGVMIICQAAGLALTDGGIVTGLPTLISELSLLRIAGLPLLVIATAVVFLAAWWLQSKTVFGYRALAVGGNAEAARLSGINVPRVRLLVFVVSGVAAALAGLALLIRVQSGQPNANDTLALEAIAAVVVGGTSLAGGRGAVTRTLWGVLLIVVLRNGLDISGISEDYKNIVLGCVFILAASADFMRRRLVRSKPRLQPTA</sequence>
<dbReference type="EMBL" id="JAJOMB010000024">
    <property type="protein sequence ID" value="MCD5315809.1"/>
    <property type="molecule type" value="Genomic_DNA"/>
</dbReference>
<comment type="subcellular location">
    <subcellularLocation>
        <location evidence="1">Cell membrane</location>
        <topology evidence="1">Multi-pass membrane protein</topology>
    </subcellularLocation>
</comment>
<dbReference type="GO" id="GO:0005886">
    <property type="term" value="C:plasma membrane"/>
    <property type="evidence" value="ECO:0007669"/>
    <property type="project" value="UniProtKB-SubCell"/>
</dbReference>
<evidence type="ECO:0000256" key="4">
    <source>
        <dbReference type="ARBA" id="ARBA00022989"/>
    </source>
</evidence>
<dbReference type="Proteomes" id="UP001138997">
    <property type="component" value="Unassembled WGS sequence"/>
</dbReference>
<feature type="transmembrane region" description="Helical" evidence="6">
    <location>
        <begin position="82"/>
        <end position="100"/>
    </location>
</feature>
<dbReference type="PANTHER" id="PTHR32196:SF72">
    <property type="entry name" value="RIBOSE IMPORT PERMEASE PROTEIN RBSC"/>
    <property type="match status" value="1"/>
</dbReference>
<protein>
    <submittedName>
        <fullName evidence="7">ABC transporter permease</fullName>
    </submittedName>
</protein>
<feature type="transmembrane region" description="Helical" evidence="6">
    <location>
        <begin position="135"/>
        <end position="153"/>
    </location>
</feature>
<dbReference type="AlphaFoldDB" id="A0A9X1NL64"/>
<reference evidence="7" key="1">
    <citation type="submission" date="2021-11" db="EMBL/GenBank/DDBJ databases">
        <title>Streptomyces corallinus and Kineosporia corallina sp. nov., two new coral-derived marine actinobacteria.</title>
        <authorList>
            <person name="Buangrab K."/>
            <person name="Sutthacheep M."/>
            <person name="Yeemin T."/>
            <person name="Harunari E."/>
            <person name="Igarashi Y."/>
            <person name="Sripreechasak P."/>
            <person name="Kanchanasin P."/>
            <person name="Tanasupawat S."/>
            <person name="Phongsopitanun W."/>
        </authorList>
    </citation>
    <scope>NUCLEOTIDE SEQUENCE</scope>
    <source>
        <strain evidence="7">JCM 31032</strain>
    </source>
</reference>
<feature type="transmembrane region" description="Helical" evidence="6">
    <location>
        <begin position="256"/>
        <end position="275"/>
    </location>
</feature>
<dbReference type="PANTHER" id="PTHR32196">
    <property type="entry name" value="ABC TRANSPORTER PERMEASE PROTEIN YPHD-RELATED-RELATED"/>
    <property type="match status" value="1"/>
</dbReference>
<name>A0A9X1NL64_9ACTN</name>
<dbReference type="RefSeq" id="WP_231448628.1">
    <property type="nucleotide sequence ID" value="NZ_JAJOMB010000024.1"/>
</dbReference>
<feature type="transmembrane region" description="Helical" evidence="6">
    <location>
        <begin position="173"/>
        <end position="193"/>
    </location>
</feature>
<keyword evidence="8" id="KW-1185">Reference proteome</keyword>
<keyword evidence="2" id="KW-1003">Cell membrane</keyword>
<comment type="caution">
    <text evidence="7">The sequence shown here is derived from an EMBL/GenBank/DDBJ whole genome shotgun (WGS) entry which is preliminary data.</text>
</comment>
<evidence type="ECO:0000256" key="3">
    <source>
        <dbReference type="ARBA" id="ARBA00022692"/>
    </source>
</evidence>
<dbReference type="CDD" id="cd06579">
    <property type="entry name" value="TM_PBP1_transp_AraH_like"/>
    <property type="match status" value="1"/>
</dbReference>
<dbReference type="Pfam" id="PF02653">
    <property type="entry name" value="BPD_transp_2"/>
    <property type="match status" value="1"/>
</dbReference>
<feature type="transmembrane region" description="Helical" evidence="6">
    <location>
        <begin position="106"/>
        <end position="128"/>
    </location>
</feature>
<evidence type="ECO:0000256" key="1">
    <source>
        <dbReference type="ARBA" id="ARBA00004651"/>
    </source>
</evidence>
<evidence type="ECO:0000256" key="6">
    <source>
        <dbReference type="SAM" id="Phobius"/>
    </source>
</evidence>
<evidence type="ECO:0000313" key="7">
    <source>
        <dbReference type="EMBL" id="MCD5315809.1"/>
    </source>
</evidence>
<feature type="transmembrane region" description="Helical" evidence="6">
    <location>
        <begin position="21"/>
        <end position="42"/>
    </location>
</feature>
<keyword evidence="5 6" id="KW-0472">Membrane</keyword>
<evidence type="ECO:0000313" key="8">
    <source>
        <dbReference type="Proteomes" id="UP001138997"/>
    </source>
</evidence>
<evidence type="ECO:0000256" key="5">
    <source>
        <dbReference type="ARBA" id="ARBA00023136"/>
    </source>
</evidence>
<evidence type="ECO:0000256" key="2">
    <source>
        <dbReference type="ARBA" id="ARBA00022475"/>
    </source>
</evidence>
<keyword evidence="3 6" id="KW-0812">Transmembrane</keyword>
<gene>
    <name evidence="7" type="ORF">LR394_33435</name>
</gene>
<organism evidence="7 8">
    <name type="scientific">Kineosporia babensis</name>
    <dbReference type="NCBI Taxonomy" id="499548"/>
    <lineage>
        <taxon>Bacteria</taxon>
        <taxon>Bacillati</taxon>
        <taxon>Actinomycetota</taxon>
        <taxon>Actinomycetes</taxon>
        <taxon>Kineosporiales</taxon>
        <taxon>Kineosporiaceae</taxon>
        <taxon>Kineosporia</taxon>
    </lineage>
</organism>
<dbReference type="GO" id="GO:0022857">
    <property type="term" value="F:transmembrane transporter activity"/>
    <property type="evidence" value="ECO:0007669"/>
    <property type="project" value="InterPro"/>
</dbReference>
<feature type="transmembrane region" description="Helical" evidence="6">
    <location>
        <begin position="54"/>
        <end position="75"/>
    </location>
</feature>
<feature type="transmembrane region" description="Helical" evidence="6">
    <location>
        <begin position="223"/>
        <end position="244"/>
    </location>
</feature>